<accession>A0ACB9F079</accession>
<dbReference type="Proteomes" id="UP001055811">
    <property type="component" value="Linkage Group LG03"/>
</dbReference>
<reference evidence="2" key="1">
    <citation type="journal article" date="2022" name="Mol. Ecol. Resour.">
        <title>The genomes of chicory, endive, great burdock and yacon provide insights into Asteraceae palaeo-polyploidization history and plant inulin production.</title>
        <authorList>
            <person name="Fan W."/>
            <person name="Wang S."/>
            <person name="Wang H."/>
            <person name="Wang A."/>
            <person name="Jiang F."/>
            <person name="Liu H."/>
            <person name="Zhao H."/>
            <person name="Xu D."/>
            <person name="Zhang Y."/>
        </authorList>
    </citation>
    <scope>NUCLEOTIDE SEQUENCE [LARGE SCALE GENOMIC DNA]</scope>
    <source>
        <strain evidence="2">cv. Punajuju</strain>
    </source>
</reference>
<protein>
    <submittedName>
        <fullName evidence="1">Uncharacterized protein</fullName>
    </submittedName>
</protein>
<dbReference type="EMBL" id="CM042011">
    <property type="protein sequence ID" value="KAI3764361.1"/>
    <property type="molecule type" value="Genomic_DNA"/>
</dbReference>
<reference evidence="1 2" key="2">
    <citation type="journal article" date="2022" name="Mol. Ecol. Resour.">
        <title>The genomes of chicory, endive, great burdock and yacon provide insights into Asteraceae paleo-polyploidization history and plant inulin production.</title>
        <authorList>
            <person name="Fan W."/>
            <person name="Wang S."/>
            <person name="Wang H."/>
            <person name="Wang A."/>
            <person name="Jiang F."/>
            <person name="Liu H."/>
            <person name="Zhao H."/>
            <person name="Xu D."/>
            <person name="Zhang Y."/>
        </authorList>
    </citation>
    <scope>NUCLEOTIDE SEQUENCE [LARGE SCALE GENOMIC DNA]</scope>
    <source>
        <strain evidence="2">cv. Punajuju</strain>
        <tissue evidence="1">Leaves</tissue>
    </source>
</reference>
<proteinExistence type="predicted"/>
<keyword evidence="2" id="KW-1185">Reference proteome</keyword>
<name>A0ACB9F079_CICIN</name>
<evidence type="ECO:0000313" key="1">
    <source>
        <dbReference type="EMBL" id="KAI3764361.1"/>
    </source>
</evidence>
<gene>
    <name evidence="1" type="ORF">L2E82_14368</name>
</gene>
<evidence type="ECO:0000313" key="2">
    <source>
        <dbReference type="Proteomes" id="UP001055811"/>
    </source>
</evidence>
<sequence>MCQIDIRGGGHQFWTENFVQCSHLGTYLATVHRQGAALWGGASSFNRLMCYAHPQVKLIDFSPGEKYLVIAAMNQATLVIVMVCCMVAADNDIGALAVVWLGYPLKAINGAIQDETLLKLEVPISCLHR</sequence>
<organism evidence="1 2">
    <name type="scientific">Cichorium intybus</name>
    <name type="common">Chicory</name>
    <dbReference type="NCBI Taxonomy" id="13427"/>
    <lineage>
        <taxon>Eukaryota</taxon>
        <taxon>Viridiplantae</taxon>
        <taxon>Streptophyta</taxon>
        <taxon>Embryophyta</taxon>
        <taxon>Tracheophyta</taxon>
        <taxon>Spermatophyta</taxon>
        <taxon>Magnoliopsida</taxon>
        <taxon>eudicotyledons</taxon>
        <taxon>Gunneridae</taxon>
        <taxon>Pentapetalae</taxon>
        <taxon>asterids</taxon>
        <taxon>campanulids</taxon>
        <taxon>Asterales</taxon>
        <taxon>Asteraceae</taxon>
        <taxon>Cichorioideae</taxon>
        <taxon>Cichorieae</taxon>
        <taxon>Cichoriinae</taxon>
        <taxon>Cichorium</taxon>
    </lineage>
</organism>
<comment type="caution">
    <text evidence="1">The sequence shown here is derived from an EMBL/GenBank/DDBJ whole genome shotgun (WGS) entry which is preliminary data.</text>
</comment>